<evidence type="ECO:0000313" key="1">
    <source>
        <dbReference type="EMBL" id="VYU25052.1"/>
    </source>
</evidence>
<proteinExistence type="predicted"/>
<name>A0A6N3D9J1_9BACT</name>
<organism evidence="1">
    <name type="scientific">Paraprevotella clara</name>
    <dbReference type="NCBI Taxonomy" id="454154"/>
    <lineage>
        <taxon>Bacteria</taxon>
        <taxon>Pseudomonadati</taxon>
        <taxon>Bacteroidota</taxon>
        <taxon>Bacteroidia</taxon>
        <taxon>Bacteroidales</taxon>
        <taxon>Prevotellaceae</taxon>
        <taxon>Paraprevotella</taxon>
    </lineage>
</organism>
<gene>
    <name evidence="1" type="ORF">PCLFYP37_02308</name>
</gene>
<dbReference type="EMBL" id="CACRUT010000015">
    <property type="protein sequence ID" value="VYU25052.1"/>
    <property type="molecule type" value="Genomic_DNA"/>
</dbReference>
<protein>
    <submittedName>
        <fullName evidence="1">Uncharacterized protein</fullName>
    </submittedName>
</protein>
<sequence>MKRDFIVFFTSLKQETVTFALTKNHKDYGYTDFIRH</sequence>
<accession>A0A6N3D9J1</accession>
<dbReference type="AlphaFoldDB" id="A0A6N3D9J1"/>
<reference evidence="1" key="1">
    <citation type="submission" date="2019-11" db="EMBL/GenBank/DDBJ databases">
        <authorList>
            <person name="Feng L."/>
        </authorList>
    </citation>
    <scope>NUCLEOTIDE SEQUENCE</scope>
    <source>
        <strain evidence="1">PclaraLFYP37</strain>
    </source>
</reference>